<reference evidence="1 2" key="1">
    <citation type="submission" date="2023-09" db="EMBL/GenBank/DDBJ databases">
        <title>Xinfangfangia sedmenti sp. nov., isolated the sedment.</title>
        <authorList>
            <person name="Xu L."/>
        </authorList>
    </citation>
    <scope>NUCLEOTIDE SEQUENCE [LARGE SCALE GENOMIC DNA]</scope>
    <source>
        <strain evidence="1 2">LG-4</strain>
    </source>
</reference>
<dbReference type="RefSeq" id="WP_310458330.1">
    <property type="nucleotide sequence ID" value="NZ_JAVKPH010000022.1"/>
</dbReference>
<keyword evidence="2" id="KW-1185">Reference proteome</keyword>
<proteinExistence type="predicted"/>
<protein>
    <submittedName>
        <fullName evidence="1">Uncharacterized protein</fullName>
    </submittedName>
</protein>
<evidence type="ECO:0000313" key="1">
    <source>
        <dbReference type="EMBL" id="MDR5654156.1"/>
    </source>
</evidence>
<accession>A0ABU1FBB2</accession>
<name>A0ABU1FBB2_9RHOB</name>
<organism evidence="1 2">
    <name type="scientific">Ruixingdingia sedimenti</name>
    <dbReference type="NCBI Taxonomy" id="3073604"/>
    <lineage>
        <taxon>Bacteria</taxon>
        <taxon>Pseudomonadati</taxon>
        <taxon>Pseudomonadota</taxon>
        <taxon>Alphaproteobacteria</taxon>
        <taxon>Rhodobacterales</taxon>
        <taxon>Paracoccaceae</taxon>
        <taxon>Ruixingdingia</taxon>
    </lineage>
</organism>
<sequence>MAKIWIAAAIVVLGLAALLVFGGIGNDGGEAGQDSANPHAIQQE</sequence>
<evidence type="ECO:0000313" key="2">
    <source>
        <dbReference type="Proteomes" id="UP001247754"/>
    </source>
</evidence>
<comment type="caution">
    <text evidence="1">The sequence shown here is derived from an EMBL/GenBank/DDBJ whole genome shotgun (WGS) entry which is preliminary data.</text>
</comment>
<dbReference type="EMBL" id="JAVKPH010000022">
    <property type="protein sequence ID" value="MDR5654156.1"/>
    <property type="molecule type" value="Genomic_DNA"/>
</dbReference>
<gene>
    <name evidence="1" type="ORF">RGD00_16195</name>
</gene>
<dbReference type="Proteomes" id="UP001247754">
    <property type="component" value="Unassembled WGS sequence"/>
</dbReference>